<dbReference type="Pfam" id="PF04371">
    <property type="entry name" value="PAD_porph"/>
    <property type="match status" value="1"/>
</dbReference>
<keyword evidence="3" id="KW-1185">Reference proteome</keyword>
<dbReference type="Proteomes" id="UP000316598">
    <property type="component" value="Unassembled WGS sequence"/>
</dbReference>
<comment type="caution">
    <text evidence="2">The sequence shown here is derived from an EMBL/GenBank/DDBJ whole genome shotgun (WGS) entry which is preliminary data.</text>
</comment>
<accession>A0A5C5WKQ0</accession>
<evidence type="ECO:0000313" key="3">
    <source>
        <dbReference type="Proteomes" id="UP000316598"/>
    </source>
</evidence>
<dbReference type="GO" id="GO:0047632">
    <property type="term" value="F:agmatine deiminase activity"/>
    <property type="evidence" value="ECO:0007669"/>
    <property type="project" value="UniProtKB-EC"/>
</dbReference>
<organism evidence="2 3">
    <name type="scientific">Rubripirellula amarantea</name>
    <dbReference type="NCBI Taxonomy" id="2527999"/>
    <lineage>
        <taxon>Bacteria</taxon>
        <taxon>Pseudomonadati</taxon>
        <taxon>Planctomycetota</taxon>
        <taxon>Planctomycetia</taxon>
        <taxon>Pirellulales</taxon>
        <taxon>Pirellulaceae</taxon>
        <taxon>Rubripirellula</taxon>
    </lineage>
</organism>
<dbReference type="SUPFAM" id="SSF55909">
    <property type="entry name" value="Pentein"/>
    <property type="match status" value="1"/>
</dbReference>
<dbReference type="EC" id="3.5.3.12" evidence="2"/>
<dbReference type="OrthoDB" id="9808013at2"/>
<dbReference type="Gene3D" id="3.75.10.10">
    <property type="entry name" value="L-arginine/glycine Amidinotransferase, Chain A"/>
    <property type="match status" value="1"/>
</dbReference>
<gene>
    <name evidence="2" type="primary">aguA</name>
    <name evidence="2" type="ORF">Pla22_33540</name>
</gene>
<dbReference type="PANTHER" id="PTHR31377">
    <property type="entry name" value="AGMATINE DEIMINASE-RELATED"/>
    <property type="match status" value="1"/>
</dbReference>
<dbReference type="InterPro" id="IPR007466">
    <property type="entry name" value="Peptidyl-Arg-deiminase_porph"/>
</dbReference>
<name>A0A5C5WKQ0_9BACT</name>
<evidence type="ECO:0000313" key="2">
    <source>
        <dbReference type="EMBL" id="TWT50611.1"/>
    </source>
</evidence>
<dbReference type="GO" id="GO:0004668">
    <property type="term" value="F:protein-arginine deiminase activity"/>
    <property type="evidence" value="ECO:0007669"/>
    <property type="project" value="InterPro"/>
</dbReference>
<evidence type="ECO:0000256" key="1">
    <source>
        <dbReference type="ARBA" id="ARBA00022801"/>
    </source>
</evidence>
<reference evidence="2 3" key="1">
    <citation type="submission" date="2019-02" db="EMBL/GenBank/DDBJ databases">
        <title>Deep-cultivation of Planctomycetes and their phenomic and genomic characterization uncovers novel biology.</title>
        <authorList>
            <person name="Wiegand S."/>
            <person name="Jogler M."/>
            <person name="Boedeker C."/>
            <person name="Pinto D."/>
            <person name="Vollmers J."/>
            <person name="Rivas-Marin E."/>
            <person name="Kohn T."/>
            <person name="Peeters S.H."/>
            <person name="Heuer A."/>
            <person name="Rast P."/>
            <person name="Oberbeckmann S."/>
            <person name="Bunk B."/>
            <person name="Jeske O."/>
            <person name="Meyerdierks A."/>
            <person name="Storesund J.E."/>
            <person name="Kallscheuer N."/>
            <person name="Luecker S."/>
            <person name="Lage O.M."/>
            <person name="Pohl T."/>
            <person name="Merkel B.J."/>
            <person name="Hornburger P."/>
            <person name="Mueller R.-W."/>
            <person name="Bruemmer F."/>
            <person name="Labrenz M."/>
            <person name="Spormann A.M."/>
            <person name="Op Den Camp H."/>
            <person name="Overmann J."/>
            <person name="Amann R."/>
            <person name="Jetten M.S.M."/>
            <person name="Mascher T."/>
            <person name="Medema M.H."/>
            <person name="Devos D.P."/>
            <person name="Kaster A.-K."/>
            <person name="Ovreas L."/>
            <person name="Rohde M."/>
            <person name="Galperin M.Y."/>
            <person name="Jogler C."/>
        </authorList>
    </citation>
    <scope>NUCLEOTIDE SEQUENCE [LARGE SCALE GENOMIC DNA]</scope>
    <source>
        <strain evidence="2 3">Pla22</strain>
    </source>
</reference>
<dbReference type="PANTHER" id="PTHR31377:SF0">
    <property type="entry name" value="AGMATINE DEIMINASE-RELATED"/>
    <property type="match status" value="1"/>
</dbReference>
<dbReference type="GO" id="GO:0009446">
    <property type="term" value="P:putrescine biosynthetic process"/>
    <property type="evidence" value="ECO:0007669"/>
    <property type="project" value="InterPro"/>
</dbReference>
<dbReference type="RefSeq" id="WP_146515814.1">
    <property type="nucleotide sequence ID" value="NZ_SJPI01000002.1"/>
</dbReference>
<keyword evidence="1 2" id="KW-0378">Hydrolase</keyword>
<dbReference type="EMBL" id="SJPI01000002">
    <property type="protein sequence ID" value="TWT50611.1"/>
    <property type="molecule type" value="Genomic_DNA"/>
</dbReference>
<protein>
    <submittedName>
        <fullName evidence="2">Putative agmatine deiminase</fullName>
        <ecNumber evidence="2">3.5.3.12</ecNumber>
    </submittedName>
</protein>
<dbReference type="AlphaFoldDB" id="A0A5C5WKQ0"/>
<sequence length="347" mass="38743">MPSSVDNRVPADWEPVERVWLAWPHNRDTWPGSENGTPRFDRIELVYLDLIRKIAPHARVGVLASGNVAQRAAEMTQGIDAVDLFNVPTNDAWMRDYGPTFVASRSTGELHAVNWRYNAWGGKYPPWDDDDKAAARIAERLGMKCVSSRLTLEGGSVDFDGDHRMLTTPGCLLVDSRNPGWTKEQVCREIYEQLGVTEIVWVDGGGLDGDDTDGHIDQVARFIDKRNLVVAVADEDDPNHDGLRQNLKQLELWGASTYPQVTVHPLRIPPPRFIDSTRVPESYCNYLRLGRDQILMPSFGASTDDEAAEVLADVSGAQITRVDCRDLVWGLGSLHCCSREQPAVRPK</sequence>
<proteinExistence type="predicted"/>